<comment type="subcellular location">
    <subcellularLocation>
        <location evidence="1">Membrane</location>
        <topology evidence="1">Single-pass membrane protein</topology>
    </subcellularLocation>
</comment>
<dbReference type="CDD" id="cd00054">
    <property type="entry name" value="EGF_CA"/>
    <property type="match status" value="1"/>
</dbReference>
<evidence type="ECO:0000256" key="7">
    <source>
        <dbReference type="ARBA" id="ARBA00022679"/>
    </source>
</evidence>
<evidence type="ECO:0000256" key="19">
    <source>
        <dbReference type="ARBA" id="ARBA00048679"/>
    </source>
</evidence>
<dbReference type="Gene3D" id="3.80.10.10">
    <property type="entry name" value="Ribonuclease Inhibitor"/>
    <property type="match status" value="1"/>
</dbReference>
<dbReference type="Gene3D" id="3.30.200.20">
    <property type="entry name" value="Phosphorylase Kinase, domain 1"/>
    <property type="match status" value="2"/>
</dbReference>
<keyword evidence="16" id="KW-1015">Disulfide bond</keyword>
<evidence type="ECO:0000256" key="2">
    <source>
        <dbReference type="ARBA" id="ARBA00012513"/>
    </source>
</evidence>
<evidence type="ECO:0000256" key="15">
    <source>
        <dbReference type="ARBA" id="ARBA00023136"/>
    </source>
</evidence>
<evidence type="ECO:0000256" key="21">
    <source>
        <dbReference type="PROSITE-ProRule" id="PRU10141"/>
    </source>
</evidence>
<evidence type="ECO:0000256" key="20">
    <source>
        <dbReference type="PROSITE-ProRule" id="PRU00076"/>
    </source>
</evidence>
<evidence type="ECO:0000256" key="3">
    <source>
        <dbReference type="ARBA" id="ARBA00022527"/>
    </source>
</evidence>
<dbReference type="GO" id="GO:0016020">
    <property type="term" value="C:membrane"/>
    <property type="evidence" value="ECO:0007669"/>
    <property type="project" value="UniProtKB-SubCell"/>
</dbReference>
<evidence type="ECO:0000256" key="5">
    <source>
        <dbReference type="ARBA" id="ARBA00022553"/>
    </source>
</evidence>
<evidence type="ECO:0000256" key="1">
    <source>
        <dbReference type="ARBA" id="ARBA00004167"/>
    </source>
</evidence>
<evidence type="ECO:0000256" key="23">
    <source>
        <dbReference type="SAM" id="Phobius"/>
    </source>
</evidence>
<dbReference type="InterPro" id="IPR001611">
    <property type="entry name" value="Leu-rich_rpt"/>
</dbReference>
<dbReference type="CDD" id="cd14066">
    <property type="entry name" value="STKc_IRAK"/>
    <property type="match status" value="2"/>
</dbReference>
<dbReference type="SMART" id="SM00179">
    <property type="entry name" value="EGF_CA"/>
    <property type="match status" value="1"/>
</dbReference>
<keyword evidence="13 21" id="KW-0067">ATP-binding</keyword>
<dbReference type="InterPro" id="IPR000742">
    <property type="entry name" value="EGF"/>
</dbReference>
<evidence type="ECO:0000256" key="13">
    <source>
        <dbReference type="ARBA" id="ARBA00022840"/>
    </source>
</evidence>
<proteinExistence type="predicted"/>
<feature type="signal peptide" evidence="24">
    <location>
        <begin position="1"/>
        <end position="30"/>
    </location>
</feature>
<keyword evidence="8 23" id="KW-0812">Transmembrane</keyword>
<dbReference type="PROSITE" id="PS50011">
    <property type="entry name" value="PROTEIN_KINASE_DOM"/>
    <property type="match status" value="2"/>
</dbReference>
<name>A0A8K0H9V5_9ROSA</name>
<dbReference type="Gene3D" id="2.10.25.10">
    <property type="entry name" value="Laminin"/>
    <property type="match status" value="1"/>
</dbReference>
<dbReference type="SUPFAM" id="SSF52058">
    <property type="entry name" value="L domain-like"/>
    <property type="match status" value="1"/>
</dbReference>
<keyword evidence="5" id="KW-0597">Phosphoprotein</keyword>
<feature type="domain" description="Protein kinase" evidence="25">
    <location>
        <begin position="561"/>
        <end position="840"/>
    </location>
</feature>
<comment type="caution">
    <text evidence="27">The sequence shown here is derived from an EMBL/GenBank/DDBJ whole genome shotgun (WGS) entry which is preliminary data.</text>
</comment>
<evidence type="ECO:0000256" key="8">
    <source>
        <dbReference type="ARBA" id="ARBA00022692"/>
    </source>
</evidence>
<evidence type="ECO:0000256" key="12">
    <source>
        <dbReference type="ARBA" id="ARBA00022777"/>
    </source>
</evidence>
<keyword evidence="4 20" id="KW-0245">EGF-like domain</keyword>
<keyword evidence="11 21" id="KW-0547">Nucleotide-binding</keyword>
<dbReference type="InterPro" id="IPR001881">
    <property type="entry name" value="EGF-like_Ca-bd_dom"/>
</dbReference>
<keyword evidence="10" id="KW-0677">Repeat</keyword>
<feature type="transmembrane region" description="Helical" evidence="23">
    <location>
        <begin position="506"/>
        <end position="528"/>
    </location>
</feature>
<evidence type="ECO:0000256" key="9">
    <source>
        <dbReference type="ARBA" id="ARBA00022729"/>
    </source>
</evidence>
<dbReference type="Pfam" id="PF00560">
    <property type="entry name" value="LRR_1"/>
    <property type="match status" value="2"/>
</dbReference>
<dbReference type="InterPro" id="IPR000719">
    <property type="entry name" value="Prot_kinase_dom"/>
</dbReference>
<dbReference type="InterPro" id="IPR017441">
    <property type="entry name" value="Protein_kinase_ATP_BS"/>
</dbReference>
<evidence type="ECO:0000313" key="28">
    <source>
        <dbReference type="Proteomes" id="UP000796880"/>
    </source>
</evidence>
<dbReference type="SMART" id="SM00181">
    <property type="entry name" value="EGF"/>
    <property type="match status" value="1"/>
</dbReference>
<dbReference type="InterPro" id="IPR011009">
    <property type="entry name" value="Kinase-like_dom_sf"/>
</dbReference>
<dbReference type="InterPro" id="IPR024788">
    <property type="entry name" value="Malectin-like_Carb-bd_dom"/>
</dbReference>
<dbReference type="SUPFAM" id="SSF57196">
    <property type="entry name" value="EGF/Laminin"/>
    <property type="match status" value="1"/>
</dbReference>
<evidence type="ECO:0000256" key="17">
    <source>
        <dbReference type="ARBA" id="ARBA00023170"/>
    </source>
</evidence>
<dbReference type="PROSITE" id="PS50026">
    <property type="entry name" value="EGF_3"/>
    <property type="match status" value="1"/>
</dbReference>
<keyword evidence="17" id="KW-0675">Receptor</keyword>
<keyword evidence="9 24" id="KW-0732">Signal</keyword>
<keyword evidence="28" id="KW-1185">Reference proteome</keyword>
<keyword evidence="7" id="KW-0808">Transferase</keyword>
<dbReference type="FunFam" id="2.10.25.10:FF:000038">
    <property type="entry name" value="Fibrillin 2"/>
    <property type="match status" value="1"/>
</dbReference>
<reference evidence="27" key="1">
    <citation type="submission" date="2020-03" db="EMBL/GenBank/DDBJ databases">
        <title>A high-quality chromosome-level genome assembly of a woody plant with both climbing and erect habits, Rhamnella rubrinervis.</title>
        <authorList>
            <person name="Lu Z."/>
            <person name="Yang Y."/>
            <person name="Zhu X."/>
            <person name="Sun Y."/>
        </authorList>
    </citation>
    <scope>NUCLEOTIDE SEQUENCE</scope>
    <source>
        <strain evidence="27">BYM</strain>
        <tissue evidence="27">Leaf</tissue>
    </source>
</reference>
<dbReference type="GO" id="GO:0005524">
    <property type="term" value="F:ATP binding"/>
    <property type="evidence" value="ECO:0007669"/>
    <property type="project" value="UniProtKB-UniRule"/>
</dbReference>
<feature type="region of interest" description="Disordered" evidence="22">
    <location>
        <begin position="1364"/>
        <end position="1396"/>
    </location>
</feature>
<evidence type="ECO:0000256" key="4">
    <source>
        <dbReference type="ARBA" id="ARBA00022536"/>
    </source>
</evidence>
<dbReference type="FunFam" id="1.10.510.10:FF:000084">
    <property type="entry name" value="Wall-associated receptor kinase 2"/>
    <property type="match status" value="1"/>
</dbReference>
<dbReference type="SMART" id="SM00220">
    <property type="entry name" value="S_TKc"/>
    <property type="match status" value="2"/>
</dbReference>
<dbReference type="InterPro" id="IPR001245">
    <property type="entry name" value="Ser-Thr/Tyr_kinase_cat_dom"/>
</dbReference>
<evidence type="ECO:0000259" key="26">
    <source>
        <dbReference type="PROSITE" id="PS50026"/>
    </source>
</evidence>
<dbReference type="OrthoDB" id="1382965at2759"/>
<dbReference type="InterPro" id="IPR049883">
    <property type="entry name" value="NOTCH1_EGF-like"/>
</dbReference>
<keyword evidence="6" id="KW-0433">Leucine-rich repeat</keyword>
<comment type="catalytic activity">
    <reaction evidence="19">
        <text>L-seryl-[protein] + ATP = O-phospho-L-seryl-[protein] + ADP + H(+)</text>
        <dbReference type="Rhea" id="RHEA:17989"/>
        <dbReference type="Rhea" id="RHEA-COMP:9863"/>
        <dbReference type="Rhea" id="RHEA-COMP:11604"/>
        <dbReference type="ChEBI" id="CHEBI:15378"/>
        <dbReference type="ChEBI" id="CHEBI:29999"/>
        <dbReference type="ChEBI" id="CHEBI:30616"/>
        <dbReference type="ChEBI" id="CHEBI:83421"/>
        <dbReference type="ChEBI" id="CHEBI:456216"/>
        <dbReference type="EC" id="2.7.11.1"/>
    </reaction>
</comment>
<accession>A0A8K0H9V5</accession>
<evidence type="ECO:0000313" key="27">
    <source>
        <dbReference type="EMBL" id="KAF3448233.1"/>
    </source>
</evidence>
<keyword evidence="15 23" id="KW-0472">Membrane</keyword>
<dbReference type="Pfam" id="PF12819">
    <property type="entry name" value="Malectin_like"/>
    <property type="match status" value="1"/>
</dbReference>
<keyword evidence="3" id="KW-0723">Serine/threonine-protein kinase</keyword>
<dbReference type="Proteomes" id="UP000796880">
    <property type="component" value="Unassembled WGS sequence"/>
</dbReference>
<dbReference type="Pfam" id="PF00069">
    <property type="entry name" value="Pkinase"/>
    <property type="match status" value="1"/>
</dbReference>
<dbReference type="FunFam" id="3.30.200.20:FF:000394">
    <property type="entry name" value="Leucine-rich repeat receptor-like protein kinase"/>
    <property type="match status" value="1"/>
</dbReference>
<evidence type="ECO:0000256" key="11">
    <source>
        <dbReference type="ARBA" id="ARBA00022741"/>
    </source>
</evidence>
<dbReference type="InterPro" id="IPR000152">
    <property type="entry name" value="EGF-type_Asp/Asn_hydroxyl_site"/>
</dbReference>
<dbReference type="InterPro" id="IPR008271">
    <property type="entry name" value="Ser/Thr_kinase_AS"/>
</dbReference>
<feature type="domain" description="Protein kinase" evidence="25">
    <location>
        <begin position="1054"/>
        <end position="1334"/>
    </location>
</feature>
<dbReference type="FunFam" id="1.10.510.10:FF:000146">
    <property type="entry name" value="LRR receptor-like serine/threonine-protein kinase IOS1"/>
    <property type="match status" value="1"/>
</dbReference>
<evidence type="ECO:0000256" key="14">
    <source>
        <dbReference type="ARBA" id="ARBA00022989"/>
    </source>
</evidence>
<evidence type="ECO:0000259" key="25">
    <source>
        <dbReference type="PROSITE" id="PS50011"/>
    </source>
</evidence>
<protein>
    <recommendedName>
        <fullName evidence="2">non-specific serine/threonine protein kinase</fullName>
        <ecNumber evidence="2">2.7.11.1</ecNumber>
    </recommendedName>
</protein>
<feature type="chain" id="PRO_5035480735" description="non-specific serine/threonine protein kinase" evidence="24">
    <location>
        <begin position="31"/>
        <end position="1396"/>
    </location>
</feature>
<dbReference type="InterPro" id="IPR032675">
    <property type="entry name" value="LRR_dom_sf"/>
</dbReference>
<sequence>MGGGDMRTLTLLLVLKVWFIILVSVEKCESEVFKKNIDCGCPEEYYDRYLDLWFEKDDEYVDGGENMSISTEIVSQASDNLRSFSQGRRNCYTIQVPDASGTAYLISASFLYGNYDNLGVPPTFDLYIGVNYWATVKFRDMSSFVFEDIIHVPTTKTIHVCLVKINDTSGTPFISYLQLRSLTSDSIYQDQSTTHANLRLISRFDFGNNRDEWISRYRGDVYNRIWEKYIMSDQDKNELSIKTVGESAISSTYVSNDQPPDYVLGTAVESNSGRIQFVNKDAEPNSEFYCYLFFTEFMKDAKSGQRKYNIVTVIGNTTTSYGPFESGEYLKPYYRRGDIVTGQGGGLSITIEATPDSKLFPILNALELFQILKVSSPPTHPDDVKCVLEIKQTYGISETEWQGDPCVPTEYSWKGLLCNSANPPRIISLDLSYNNLGGSVPEYLAKLPSLKVLNLRGNKLEGQVPKALLDKSKNKTFTLSLEENPQLCFSYPCIKKGNKKKIITPVAALASSLAIVLAFILIATFWIYKRRTQQGEKSDKKWSCKSKSKKFRYSEVVSITNNFNSIIGEGGFGKVYLGNLNDGTQVAVKLLSSSSKQGHKEFQNEVELLMGVHHKNLVSLIGYCNEGENMAVIYEYMPNGNLRHHISTNSSTNVLTWKKRLQIAIDAARGLEYMHNGCKPPIVHRDLKTSNILLNEKFQAKIADFGLSRVFTIESESHTWTDPKGTFGYLDPQYHKTRMLNKKSDLYSFGVVLLELITGQPAVIEVEGSSSTPAIHIGQWANPMIERDELENIVDSRLHGTYQANSARKAIDTAIACLRSEAVQRPEISWVYNELNHSLEIQNIADDEIIRVGDNDDEQKMDTSSNNISFSSSSSITVNMMESFLSAAIFVSFVSKTGLRVVIIVSAPTQTVALVTIAIVMKGTPVTPTSHKDAMFDTDRASMNALVDIDECKEPEKYPCQGVCENTPGGYTCSCPPGMHGDGRFSCEIEHKDIHISTVLKGIGVVITILIVAMFIIMYWKKRMQLKNFMKNGGAMLKNHIKILTESEIIEATENYRHLLGRGSYGSVFKGKLPNGTQIAVKKANGLVPRGMDWTQIDQQFQREICVISLVNHRNVVKLLALCLESKYPMLVYEYVSNGTVFEHIHNSRSSHFKSWKIVLKIGAETASALNYLHSLADPPIIHRDVKSMNILLDCKLTAKVSDFGTSVFIPPDQSGVATTVQGTIGYLDPEYLTTRILNVRSDVFSFGVVLIELLTGLNPIPNGDAERNIIRQFIAMVEADNLSQNLNVEPADDGELEQIKEVAKLAVKCLNSNRAERPSMTDVAEELDKQMRILNGNSNSQSADIIQELGVVHVPDNIQPPANSHGNASIQMGQFDNKVMTGLDTEIRRSRSRSM</sequence>
<dbReference type="EMBL" id="VOIH02000004">
    <property type="protein sequence ID" value="KAF3448233.1"/>
    <property type="molecule type" value="Genomic_DNA"/>
</dbReference>
<evidence type="ECO:0000256" key="6">
    <source>
        <dbReference type="ARBA" id="ARBA00022614"/>
    </source>
</evidence>
<dbReference type="SUPFAM" id="SSF56112">
    <property type="entry name" value="Protein kinase-like (PK-like)"/>
    <property type="match status" value="2"/>
</dbReference>
<evidence type="ECO:0000256" key="24">
    <source>
        <dbReference type="SAM" id="SignalP"/>
    </source>
</evidence>
<dbReference type="PANTHER" id="PTHR45631:SF212">
    <property type="entry name" value="PROTEIN KINASE DOMAIN-CONTAINING PROTEIN"/>
    <property type="match status" value="1"/>
</dbReference>
<keyword evidence="12" id="KW-0418">Kinase</keyword>
<dbReference type="PROSITE" id="PS00108">
    <property type="entry name" value="PROTEIN_KINASE_ST"/>
    <property type="match status" value="2"/>
</dbReference>
<dbReference type="Pfam" id="PF07645">
    <property type="entry name" value="EGF_CA"/>
    <property type="match status" value="1"/>
</dbReference>
<comment type="caution">
    <text evidence="20">Lacks conserved residue(s) required for the propagation of feature annotation.</text>
</comment>
<dbReference type="PROSITE" id="PS00010">
    <property type="entry name" value="ASX_HYDROXYL"/>
    <property type="match status" value="1"/>
</dbReference>
<feature type="transmembrane region" description="Helical" evidence="23">
    <location>
        <begin position="999"/>
        <end position="1020"/>
    </location>
</feature>
<gene>
    <name evidence="27" type="ORF">FNV43_RR08946</name>
</gene>
<dbReference type="GO" id="GO:0005509">
    <property type="term" value="F:calcium ion binding"/>
    <property type="evidence" value="ECO:0007669"/>
    <property type="project" value="InterPro"/>
</dbReference>
<comment type="catalytic activity">
    <reaction evidence="18">
        <text>L-threonyl-[protein] + ATP = O-phospho-L-threonyl-[protein] + ADP + H(+)</text>
        <dbReference type="Rhea" id="RHEA:46608"/>
        <dbReference type="Rhea" id="RHEA-COMP:11060"/>
        <dbReference type="Rhea" id="RHEA-COMP:11605"/>
        <dbReference type="ChEBI" id="CHEBI:15378"/>
        <dbReference type="ChEBI" id="CHEBI:30013"/>
        <dbReference type="ChEBI" id="CHEBI:30616"/>
        <dbReference type="ChEBI" id="CHEBI:61977"/>
        <dbReference type="ChEBI" id="CHEBI:456216"/>
        <dbReference type="EC" id="2.7.11.1"/>
    </reaction>
</comment>
<keyword evidence="14 23" id="KW-1133">Transmembrane helix</keyword>
<dbReference type="EC" id="2.7.11.1" evidence="2"/>
<evidence type="ECO:0000256" key="18">
    <source>
        <dbReference type="ARBA" id="ARBA00047899"/>
    </source>
</evidence>
<dbReference type="PANTHER" id="PTHR45631">
    <property type="entry name" value="OS07G0107800 PROTEIN-RELATED"/>
    <property type="match status" value="1"/>
</dbReference>
<evidence type="ECO:0000256" key="22">
    <source>
        <dbReference type="SAM" id="MobiDB-lite"/>
    </source>
</evidence>
<dbReference type="PROSITE" id="PS00107">
    <property type="entry name" value="PROTEIN_KINASE_ATP"/>
    <property type="match status" value="2"/>
</dbReference>
<organism evidence="27 28">
    <name type="scientific">Rhamnella rubrinervis</name>
    <dbReference type="NCBI Taxonomy" id="2594499"/>
    <lineage>
        <taxon>Eukaryota</taxon>
        <taxon>Viridiplantae</taxon>
        <taxon>Streptophyta</taxon>
        <taxon>Embryophyta</taxon>
        <taxon>Tracheophyta</taxon>
        <taxon>Spermatophyta</taxon>
        <taxon>Magnoliopsida</taxon>
        <taxon>eudicotyledons</taxon>
        <taxon>Gunneridae</taxon>
        <taxon>Pentapetalae</taxon>
        <taxon>rosids</taxon>
        <taxon>fabids</taxon>
        <taxon>Rosales</taxon>
        <taxon>Rhamnaceae</taxon>
        <taxon>rhamnoid group</taxon>
        <taxon>Rhamneae</taxon>
        <taxon>Rhamnella</taxon>
    </lineage>
</organism>
<evidence type="ECO:0000256" key="10">
    <source>
        <dbReference type="ARBA" id="ARBA00022737"/>
    </source>
</evidence>
<dbReference type="PROSITE" id="PS01187">
    <property type="entry name" value="EGF_CA"/>
    <property type="match status" value="1"/>
</dbReference>
<dbReference type="GO" id="GO:0004674">
    <property type="term" value="F:protein serine/threonine kinase activity"/>
    <property type="evidence" value="ECO:0007669"/>
    <property type="project" value="UniProtKB-KW"/>
</dbReference>
<feature type="compositionally biased region" description="Polar residues" evidence="22">
    <location>
        <begin position="1364"/>
        <end position="1375"/>
    </location>
</feature>
<dbReference type="Gene3D" id="1.10.510.10">
    <property type="entry name" value="Transferase(Phosphotransferase) domain 1"/>
    <property type="match status" value="2"/>
</dbReference>
<evidence type="ECO:0000256" key="16">
    <source>
        <dbReference type="ARBA" id="ARBA00023157"/>
    </source>
</evidence>
<feature type="binding site" evidence="21">
    <location>
        <position position="589"/>
    </location>
    <ligand>
        <name>ATP</name>
        <dbReference type="ChEBI" id="CHEBI:30616"/>
    </ligand>
</feature>
<dbReference type="Pfam" id="PF07714">
    <property type="entry name" value="PK_Tyr_Ser-Thr"/>
    <property type="match status" value="1"/>
</dbReference>
<feature type="domain" description="EGF-like" evidence="26">
    <location>
        <begin position="948"/>
        <end position="988"/>
    </location>
</feature>
<dbReference type="InterPro" id="IPR018097">
    <property type="entry name" value="EGF_Ca-bd_CS"/>
</dbReference>
<feature type="binding site" evidence="21">
    <location>
        <position position="1083"/>
    </location>
    <ligand>
        <name>ATP</name>
        <dbReference type="ChEBI" id="CHEBI:30616"/>
    </ligand>
</feature>